<dbReference type="AlphaFoldDB" id="A0A7E4ZWK3"/>
<accession>A0A7E4ZWK3</accession>
<dbReference type="Proteomes" id="UP000492821">
    <property type="component" value="Unassembled WGS sequence"/>
</dbReference>
<evidence type="ECO:0000313" key="3">
    <source>
        <dbReference type="WBParaSite" id="Pan_g21981.t1"/>
    </source>
</evidence>
<reference evidence="2" key="1">
    <citation type="journal article" date="2013" name="Genetics">
        <title>The draft genome and transcriptome of Panagrellus redivivus are shaped by the harsh demands of a free-living lifestyle.</title>
        <authorList>
            <person name="Srinivasan J."/>
            <person name="Dillman A.R."/>
            <person name="Macchietto M.G."/>
            <person name="Heikkinen L."/>
            <person name="Lakso M."/>
            <person name="Fracchia K.M."/>
            <person name="Antoshechkin I."/>
            <person name="Mortazavi A."/>
            <person name="Wong G."/>
            <person name="Sternberg P.W."/>
        </authorList>
    </citation>
    <scope>NUCLEOTIDE SEQUENCE [LARGE SCALE GENOMIC DNA]</scope>
    <source>
        <strain evidence="2">MT8872</strain>
    </source>
</reference>
<name>A0A7E4ZWK3_PANRE</name>
<sequence>MSSYQPPTYYGRPLAPRVSRIIADRILRANARSTSTPNRMDIDVVVEENPNGINPPNTAGNSDAEAPSSSNGNIIADVPAPACNPSSQ</sequence>
<dbReference type="WBParaSite" id="Pan_g21981.t1">
    <property type="protein sequence ID" value="Pan_g21981.t1"/>
    <property type="gene ID" value="Pan_g21981"/>
</dbReference>
<feature type="compositionally biased region" description="Polar residues" evidence="1">
    <location>
        <begin position="51"/>
        <end position="73"/>
    </location>
</feature>
<evidence type="ECO:0000256" key="1">
    <source>
        <dbReference type="SAM" id="MobiDB-lite"/>
    </source>
</evidence>
<protein>
    <submittedName>
        <fullName evidence="3">ClpB_D2-small domain-containing protein</fullName>
    </submittedName>
</protein>
<evidence type="ECO:0000313" key="2">
    <source>
        <dbReference type="Proteomes" id="UP000492821"/>
    </source>
</evidence>
<organism evidence="2 3">
    <name type="scientific">Panagrellus redivivus</name>
    <name type="common">Microworm</name>
    <dbReference type="NCBI Taxonomy" id="6233"/>
    <lineage>
        <taxon>Eukaryota</taxon>
        <taxon>Metazoa</taxon>
        <taxon>Ecdysozoa</taxon>
        <taxon>Nematoda</taxon>
        <taxon>Chromadorea</taxon>
        <taxon>Rhabditida</taxon>
        <taxon>Tylenchina</taxon>
        <taxon>Panagrolaimomorpha</taxon>
        <taxon>Panagrolaimoidea</taxon>
        <taxon>Panagrolaimidae</taxon>
        <taxon>Panagrellus</taxon>
    </lineage>
</organism>
<feature type="region of interest" description="Disordered" evidence="1">
    <location>
        <begin position="48"/>
        <end position="88"/>
    </location>
</feature>
<keyword evidence="2" id="KW-1185">Reference proteome</keyword>
<proteinExistence type="predicted"/>
<reference evidence="3" key="2">
    <citation type="submission" date="2020-10" db="UniProtKB">
        <authorList>
            <consortium name="WormBaseParasite"/>
        </authorList>
    </citation>
    <scope>IDENTIFICATION</scope>
</reference>